<dbReference type="GeneID" id="100074776"/>
<dbReference type="PROSITE" id="PS50186">
    <property type="entry name" value="DEP"/>
    <property type="match status" value="1"/>
</dbReference>
<dbReference type="Proteomes" id="UP000002279">
    <property type="component" value="Chromosome 14"/>
</dbReference>
<dbReference type="RefSeq" id="XP_028934324.1">
    <property type="nucleotide sequence ID" value="XM_029078491.2"/>
</dbReference>
<dbReference type="CTD" id="120863"/>
<feature type="domain" description="DEP" evidence="2">
    <location>
        <begin position="47"/>
        <end position="137"/>
    </location>
</feature>
<accession>F6PY53</accession>
<dbReference type="InterPro" id="IPR036388">
    <property type="entry name" value="WH-like_DNA-bd_sf"/>
</dbReference>
<dbReference type="KEGG" id="oaa:100074776"/>
<dbReference type="PANTHER" id="PTHR16206">
    <property type="entry name" value="DEP DOMAIN-CONTAINING"/>
    <property type="match status" value="1"/>
</dbReference>
<dbReference type="GeneTree" id="ENSGT00950000182976"/>
<dbReference type="STRING" id="9258.ENSOANP00000008885"/>
<dbReference type="Gene3D" id="1.10.10.10">
    <property type="entry name" value="Winged helix-like DNA-binding domain superfamily/Winged helix DNA-binding domain"/>
    <property type="match status" value="1"/>
</dbReference>
<reference evidence="3 4" key="1">
    <citation type="journal article" date="2008" name="Nature">
        <title>Genome analysis of the platypus reveals unique signatures of evolution.</title>
        <authorList>
            <person name="Warren W.C."/>
            <person name="Hillier L.W."/>
            <person name="Marshall Graves J.A."/>
            <person name="Birney E."/>
            <person name="Ponting C.P."/>
            <person name="Grutzner F."/>
            <person name="Belov K."/>
            <person name="Miller W."/>
            <person name="Clarke L."/>
            <person name="Chinwalla A.T."/>
            <person name="Yang S.P."/>
            <person name="Heger A."/>
            <person name="Locke D.P."/>
            <person name="Miethke P."/>
            <person name="Waters P.D."/>
            <person name="Veyrunes F."/>
            <person name="Fulton L."/>
            <person name="Fulton B."/>
            <person name="Graves T."/>
            <person name="Wallis J."/>
            <person name="Puente X.S."/>
            <person name="Lopez-Otin C."/>
            <person name="Ordonez G.R."/>
            <person name="Eichler E.E."/>
            <person name="Chen L."/>
            <person name="Cheng Z."/>
            <person name="Deakin J.E."/>
            <person name="Alsop A."/>
            <person name="Thompson K."/>
            <person name="Kirby P."/>
            <person name="Papenfuss A.T."/>
            <person name="Wakefield M.J."/>
            <person name="Olender T."/>
            <person name="Lancet D."/>
            <person name="Huttley G.A."/>
            <person name="Smit A.F."/>
            <person name="Pask A."/>
            <person name="Temple-Smith P."/>
            <person name="Batzer M.A."/>
            <person name="Walker J.A."/>
            <person name="Konkel M.K."/>
            <person name="Harris R.S."/>
            <person name="Whittington C.M."/>
            <person name="Wong E.S."/>
            <person name="Gemmell N.J."/>
            <person name="Buschiazzo E."/>
            <person name="Vargas Jentzsch I.M."/>
            <person name="Merkel A."/>
            <person name="Schmitz J."/>
            <person name="Zemann A."/>
            <person name="Churakov G."/>
            <person name="Kriegs J.O."/>
            <person name="Brosius J."/>
            <person name="Murchison E.P."/>
            <person name="Sachidanandam R."/>
            <person name="Smith C."/>
            <person name="Hannon G.J."/>
            <person name="Tsend-Ayush E."/>
            <person name="McMillan D."/>
            <person name="Attenborough R."/>
            <person name="Rens W."/>
            <person name="Ferguson-Smith M."/>
            <person name="Lefevre C.M."/>
            <person name="Sharp J.A."/>
            <person name="Nicholas K.R."/>
            <person name="Ray D.A."/>
            <person name="Kube M."/>
            <person name="Reinhardt R."/>
            <person name="Pringle T.H."/>
            <person name="Taylor J."/>
            <person name="Jones R.C."/>
            <person name="Nixon B."/>
            <person name="Dacheux J.L."/>
            <person name="Niwa H."/>
            <person name="Sekita Y."/>
            <person name="Huang X."/>
            <person name="Stark A."/>
            <person name="Kheradpour P."/>
            <person name="Kellis M."/>
            <person name="Flicek P."/>
            <person name="Chen Y."/>
            <person name="Webber C."/>
            <person name="Hardison R."/>
            <person name="Nelson J."/>
            <person name="Hallsworth-Pepin K."/>
            <person name="Delehaunty K."/>
            <person name="Markovic C."/>
            <person name="Minx P."/>
            <person name="Feng Y."/>
            <person name="Kremitzki C."/>
            <person name="Mitreva M."/>
            <person name="Glasscock J."/>
            <person name="Wylie T."/>
            <person name="Wohldmann P."/>
            <person name="Thiru P."/>
            <person name="Nhan M.N."/>
            <person name="Pohl C.S."/>
            <person name="Smith S.M."/>
            <person name="Hou S."/>
            <person name="Nefedov M."/>
            <person name="de Jong P.J."/>
            <person name="Renfree M.B."/>
            <person name="Mardis E.R."/>
            <person name="Wilson R.K."/>
        </authorList>
    </citation>
    <scope>NUCLEOTIDE SEQUENCE [LARGE SCALE GENOMIC DNA]</scope>
    <source>
        <strain evidence="3 4">Glennie</strain>
    </source>
</reference>
<dbReference type="SUPFAM" id="SSF46785">
    <property type="entry name" value="Winged helix' DNA-binding domain"/>
    <property type="match status" value="1"/>
</dbReference>
<dbReference type="InParanoid" id="F6PY53"/>
<reference evidence="3" key="3">
    <citation type="submission" date="2025-09" db="UniProtKB">
        <authorList>
            <consortium name="Ensembl"/>
        </authorList>
    </citation>
    <scope>IDENTIFICATION</scope>
    <source>
        <strain evidence="3">Glennie</strain>
    </source>
</reference>
<evidence type="ECO:0000256" key="1">
    <source>
        <dbReference type="SAM" id="MobiDB-lite"/>
    </source>
</evidence>
<dbReference type="HOGENOM" id="CLU_033776_1_0_1"/>
<dbReference type="CDD" id="cd04446">
    <property type="entry name" value="DEP_DEPDC4"/>
    <property type="match status" value="1"/>
</dbReference>
<dbReference type="AlphaFoldDB" id="F6PY53"/>
<dbReference type="Bgee" id="ENSOANG00000005587">
    <property type="expression patterns" value="Expressed in fibroblast and 7 other cell types or tissues"/>
</dbReference>
<gene>
    <name evidence="3" type="primary">DEPDC4</name>
</gene>
<dbReference type="SMART" id="SM00049">
    <property type="entry name" value="DEP"/>
    <property type="match status" value="1"/>
</dbReference>
<dbReference type="GO" id="GO:0035556">
    <property type="term" value="P:intracellular signal transduction"/>
    <property type="evidence" value="ECO:0007669"/>
    <property type="project" value="InterPro"/>
</dbReference>
<organism evidence="3 4">
    <name type="scientific">Ornithorhynchus anatinus</name>
    <name type="common">Duckbill platypus</name>
    <dbReference type="NCBI Taxonomy" id="9258"/>
    <lineage>
        <taxon>Eukaryota</taxon>
        <taxon>Metazoa</taxon>
        <taxon>Chordata</taxon>
        <taxon>Craniata</taxon>
        <taxon>Vertebrata</taxon>
        <taxon>Euteleostomi</taxon>
        <taxon>Mammalia</taxon>
        <taxon>Monotremata</taxon>
        <taxon>Ornithorhynchidae</taxon>
        <taxon>Ornithorhynchus</taxon>
    </lineage>
</organism>
<name>F6PY53_ORNAN</name>
<evidence type="ECO:0000259" key="2">
    <source>
        <dbReference type="PROSITE" id="PS50186"/>
    </source>
</evidence>
<dbReference type="PANTHER" id="PTHR16206:SF10">
    <property type="entry name" value="DEP DOMAIN-CONTAINING PROTEIN 4"/>
    <property type="match status" value="1"/>
</dbReference>
<dbReference type="OMA" id="LMQNVVF"/>
<proteinExistence type="predicted"/>
<dbReference type="InterPro" id="IPR036390">
    <property type="entry name" value="WH_DNA-bd_sf"/>
</dbReference>
<keyword evidence="4" id="KW-1185">Reference proteome</keyword>
<feature type="region of interest" description="Disordered" evidence="1">
    <location>
        <begin position="135"/>
        <end position="160"/>
    </location>
</feature>
<dbReference type="CDD" id="cd04405">
    <property type="entry name" value="RhoGAP_BRCC3-like"/>
    <property type="match status" value="1"/>
</dbReference>
<dbReference type="OrthoDB" id="276323at2759"/>
<dbReference type="InterPro" id="IPR000591">
    <property type="entry name" value="DEP_dom"/>
</dbReference>
<sequence length="527" mass="60397">MALLLSPRFRPLGEARAPKKRIRTGTVTGVSGPFQATQLWNGVIRALQTQVETKRRRQHLRAYRACFTGADAVDVVLSHLMQNGPLGSHDLSRIKGARLCQALMDRKIFEPVGTKLFRSEREVEFEDANSSLYRFPDSSPPPSLWEENTGVENAGPDERDAKREARIEAETITNPLAQEMIDIGIEDFIQRANGNPNFHANITVNKSVHPFPKKAVEEIWKQQTLLRLLQLIHLPFLEGVLESPIKRLNPQLIREDDLIISNTFLDREVTLGLNLPVTDKWLSAAIECLEYFPDQLFVMVSQQLVQNTNEELELNMQKKILFDVIVKYYNQKRDCLLTDCYSDVHSGILELLEDGKKGKALEASQLFLRLLLPNVREELRRLLTFMAVASKPDSYKIQKQFDNKSVVMKTLAKAVLQPKSLLKVQTEHLINFLLENHSELFKTPLILLEMVSKKFRSLLDGEDPDATTGFIFCQRLPGRDYERQKQTTIQHLQQLIHEINSNSSIPLKQKKKLLKEFQKHHPPAFDL</sequence>
<reference evidence="3" key="2">
    <citation type="submission" date="2025-08" db="UniProtKB">
        <authorList>
            <consortium name="Ensembl"/>
        </authorList>
    </citation>
    <scope>IDENTIFICATION</scope>
    <source>
        <strain evidence="3">Glennie</strain>
    </source>
</reference>
<evidence type="ECO:0000313" key="3">
    <source>
        <dbReference type="Ensembl" id="ENSOANP00000008885.2"/>
    </source>
</evidence>
<dbReference type="Pfam" id="PF00610">
    <property type="entry name" value="DEP"/>
    <property type="match status" value="1"/>
</dbReference>
<dbReference type="Ensembl" id="ENSOANT00000008887.3">
    <property type="protein sequence ID" value="ENSOANP00000008885.2"/>
    <property type="gene ID" value="ENSOANG00000005587.4"/>
</dbReference>
<dbReference type="eggNOG" id="ENOG502QW4D">
    <property type="taxonomic scope" value="Eukaryota"/>
</dbReference>
<protein>
    <submittedName>
        <fullName evidence="3">DEP domain containing 4</fullName>
    </submittedName>
</protein>
<evidence type="ECO:0000313" key="4">
    <source>
        <dbReference type="Proteomes" id="UP000002279"/>
    </source>
</evidence>